<dbReference type="Gene3D" id="3.30.460.20">
    <property type="entry name" value="CorA soluble domain-like"/>
    <property type="match status" value="1"/>
</dbReference>
<keyword evidence="4 8" id="KW-1003">Cell membrane</keyword>
<dbReference type="OrthoDB" id="28779at2157"/>
<dbReference type="RefSeq" id="WP_188977254.1">
    <property type="nucleotide sequence ID" value="NZ_BMPG01000002.1"/>
</dbReference>
<dbReference type="CDD" id="cd12828">
    <property type="entry name" value="TmCorA-like_1"/>
    <property type="match status" value="1"/>
</dbReference>
<dbReference type="FunFam" id="1.20.58.340:FF:000012">
    <property type="entry name" value="Magnesium transport protein CorA"/>
    <property type="match status" value="1"/>
</dbReference>
<evidence type="ECO:0000256" key="6">
    <source>
        <dbReference type="ARBA" id="ARBA00022989"/>
    </source>
</evidence>
<keyword evidence="8" id="KW-0460">Magnesium</keyword>
<evidence type="ECO:0000256" key="1">
    <source>
        <dbReference type="ARBA" id="ARBA00004651"/>
    </source>
</evidence>
<dbReference type="Proteomes" id="UP000607197">
    <property type="component" value="Unassembled WGS sequence"/>
</dbReference>
<dbReference type="NCBIfam" id="TIGR00383">
    <property type="entry name" value="corA"/>
    <property type="match status" value="1"/>
</dbReference>
<evidence type="ECO:0000256" key="4">
    <source>
        <dbReference type="ARBA" id="ARBA00022475"/>
    </source>
</evidence>
<dbReference type="SUPFAM" id="SSF144083">
    <property type="entry name" value="Magnesium transport protein CorA, transmembrane region"/>
    <property type="match status" value="1"/>
</dbReference>
<feature type="transmembrane region" description="Helical" evidence="8">
    <location>
        <begin position="296"/>
        <end position="316"/>
    </location>
</feature>
<dbReference type="SUPFAM" id="SSF143865">
    <property type="entry name" value="CorA soluble domain-like"/>
    <property type="match status" value="1"/>
</dbReference>
<comment type="caution">
    <text evidence="9">The sequence shown here is derived from an EMBL/GenBank/DDBJ whole genome shotgun (WGS) entry which is preliminary data.</text>
</comment>
<dbReference type="GO" id="GO:0005886">
    <property type="term" value="C:plasma membrane"/>
    <property type="evidence" value="ECO:0007669"/>
    <property type="project" value="UniProtKB-SubCell"/>
</dbReference>
<keyword evidence="3 8" id="KW-0813">Transport</keyword>
<keyword evidence="5 8" id="KW-0812">Transmembrane</keyword>
<dbReference type="AlphaFoldDB" id="A0A830FAV1"/>
<dbReference type="GO" id="GO:0000287">
    <property type="term" value="F:magnesium ion binding"/>
    <property type="evidence" value="ECO:0007669"/>
    <property type="project" value="TreeGrafter"/>
</dbReference>
<dbReference type="GO" id="GO:0015087">
    <property type="term" value="F:cobalt ion transmembrane transporter activity"/>
    <property type="evidence" value="ECO:0007669"/>
    <property type="project" value="UniProtKB-UniRule"/>
</dbReference>
<dbReference type="PANTHER" id="PTHR46494:SF1">
    <property type="entry name" value="CORA FAMILY METAL ION TRANSPORTER (EUROFUNG)"/>
    <property type="match status" value="1"/>
</dbReference>
<dbReference type="InterPro" id="IPR002523">
    <property type="entry name" value="MgTranspt_CorA/ZnTranspt_ZntB"/>
</dbReference>
<dbReference type="Pfam" id="PF01544">
    <property type="entry name" value="CorA"/>
    <property type="match status" value="1"/>
</dbReference>
<evidence type="ECO:0000256" key="8">
    <source>
        <dbReference type="RuleBase" id="RU362010"/>
    </source>
</evidence>
<dbReference type="Gene3D" id="1.20.58.340">
    <property type="entry name" value="Magnesium transport protein CorA, transmembrane region"/>
    <property type="match status" value="2"/>
</dbReference>
<keyword evidence="10" id="KW-1185">Reference proteome</keyword>
<organism evidence="9 10">
    <name type="scientific">Halocalculus aciditolerans</name>
    <dbReference type="NCBI Taxonomy" id="1383812"/>
    <lineage>
        <taxon>Archaea</taxon>
        <taxon>Methanobacteriati</taxon>
        <taxon>Methanobacteriota</taxon>
        <taxon>Stenosarchaea group</taxon>
        <taxon>Halobacteria</taxon>
        <taxon>Halobacteriales</taxon>
        <taxon>Halobacteriaceae</taxon>
        <taxon>Halocalculus</taxon>
    </lineage>
</organism>
<protein>
    <recommendedName>
        <fullName evidence="8">Magnesium transport protein CorA</fullName>
    </recommendedName>
</protein>
<feature type="transmembrane region" description="Helical" evidence="8">
    <location>
        <begin position="265"/>
        <end position="284"/>
    </location>
</feature>
<proteinExistence type="inferred from homology"/>
<evidence type="ECO:0000256" key="2">
    <source>
        <dbReference type="ARBA" id="ARBA00009765"/>
    </source>
</evidence>
<dbReference type="GO" id="GO:0015095">
    <property type="term" value="F:magnesium ion transmembrane transporter activity"/>
    <property type="evidence" value="ECO:0007669"/>
    <property type="project" value="UniProtKB-UniRule"/>
</dbReference>
<comment type="function">
    <text evidence="8">Mediates influx of magnesium ions.</text>
</comment>
<dbReference type="InterPro" id="IPR045863">
    <property type="entry name" value="CorA_TM1_TM2"/>
</dbReference>
<keyword evidence="7 8" id="KW-0472">Membrane</keyword>
<dbReference type="PANTHER" id="PTHR46494">
    <property type="entry name" value="CORA FAMILY METAL ION TRANSPORTER (EUROFUNG)"/>
    <property type="match status" value="1"/>
</dbReference>
<keyword evidence="8" id="KW-0406">Ion transport</keyword>
<reference evidence="9" key="1">
    <citation type="journal article" date="2014" name="Int. J. Syst. Evol. Microbiol.">
        <title>Complete genome sequence of Corynebacterium casei LMG S-19264T (=DSM 44701T), isolated from a smear-ripened cheese.</title>
        <authorList>
            <consortium name="US DOE Joint Genome Institute (JGI-PGF)"/>
            <person name="Walter F."/>
            <person name="Albersmeier A."/>
            <person name="Kalinowski J."/>
            <person name="Ruckert C."/>
        </authorList>
    </citation>
    <scope>NUCLEOTIDE SEQUENCE</scope>
    <source>
        <strain evidence="9">JCM 19596</strain>
    </source>
</reference>
<dbReference type="GO" id="GO:0050897">
    <property type="term" value="F:cobalt ion binding"/>
    <property type="evidence" value="ECO:0007669"/>
    <property type="project" value="TreeGrafter"/>
</dbReference>
<evidence type="ECO:0000313" key="10">
    <source>
        <dbReference type="Proteomes" id="UP000607197"/>
    </source>
</evidence>
<gene>
    <name evidence="8 9" type="primary">corA</name>
    <name evidence="9" type="ORF">GCM10009039_13610</name>
</gene>
<comment type="similarity">
    <text evidence="2 8">Belongs to the CorA metal ion transporter (MIT) (TC 1.A.35) family.</text>
</comment>
<dbReference type="InterPro" id="IPR045861">
    <property type="entry name" value="CorA_cytoplasmic_dom"/>
</dbReference>
<name>A0A830FAV1_9EURY</name>
<keyword evidence="6 8" id="KW-1133">Transmembrane helix</keyword>
<sequence>MTLRALVYTDEDVTEYDDLAAAKLANGTTWVRADDPDEATLETLHEVFDIHPLAVEDVGNDVRPKVEEFPAHLFVLAKAARLRHGDTTFEKEIDDRPVGLFIGTDWLVTLTFHSLDVLDAVQESVLREDPRVLGRGPDFTAYRVLDRIVDNYFQQLDQIEDRLEYVEEEVLETPEREILEEINDARRELLAMRKLLWPTRDSISTLARGDSPQIQESTEKYYRDVYDHLVQQVDLVETYRELAIGARDIYMNSLSMSTNEVMKRLTIVATIVLPLTLIVGVFGMNFETMPELTWPTAYPAALLGMAGISGVLVYYFRKVGWL</sequence>
<evidence type="ECO:0000256" key="5">
    <source>
        <dbReference type="ARBA" id="ARBA00022692"/>
    </source>
</evidence>
<dbReference type="EMBL" id="BMPG01000002">
    <property type="protein sequence ID" value="GGL56736.1"/>
    <property type="molecule type" value="Genomic_DNA"/>
</dbReference>
<comment type="subcellular location">
    <subcellularLocation>
        <location evidence="1">Cell membrane</location>
        <topology evidence="1">Multi-pass membrane protein</topology>
    </subcellularLocation>
    <subcellularLocation>
        <location evidence="8">Membrane</location>
        <topology evidence="8">Multi-pass membrane protein</topology>
    </subcellularLocation>
</comment>
<accession>A0A830FAV1</accession>
<reference evidence="9" key="2">
    <citation type="submission" date="2020-09" db="EMBL/GenBank/DDBJ databases">
        <authorList>
            <person name="Sun Q."/>
            <person name="Ohkuma M."/>
        </authorList>
    </citation>
    <scope>NUCLEOTIDE SEQUENCE</scope>
    <source>
        <strain evidence="9">JCM 19596</strain>
    </source>
</reference>
<dbReference type="InterPro" id="IPR004488">
    <property type="entry name" value="Mg/Co-transport_prot_CorA"/>
</dbReference>
<evidence type="ECO:0000256" key="3">
    <source>
        <dbReference type="ARBA" id="ARBA00022448"/>
    </source>
</evidence>
<evidence type="ECO:0000313" key="9">
    <source>
        <dbReference type="EMBL" id="GGL56736.1"/>
    </source>
</evidence>
<evidence type="ECO:0000256" key="7">
    <source>
        <dbReference type="ARBA" id="ARBA00023136"/>
    </source>
</evidence>